<evidence type="ECO:0000256" key="1">
    <source>
        <dbReference type="ARBA" id="ARBA00008270"/>
    </source>
</evidence>
<evidence type="ECO:0000313" key="3">
    <source>
        <dbReference type="EMBL" id="OHU91347.1"/>
    </source>
</evidence>
<dbReference type="NCBIfam" id="TIGR00654">
    <property type="entry name" value="PhzF_family"/>
    <property type="match status" value="1"/>
</dbReference>
<dbReference type="SUPFAM" id="SSF54506">
    <property type="entry name" value="Diaminopimelate epimerase-like"/>
    <property type="match status" value="1"/>
</dbReference>
<dbReference type="InterPro" id="IPR003719">
    <property type="entry name" value="Phenazine_PhzF-like"/>
</dbReference>
<evidence type="ECO:0000313" key="4">
    <source>
        <dbReference type="Proteomes" id="UP000179786"/>
    </source>
</evidence>
<dbReference type="GO" id="GO:0016853">
    <property type="term" value="F:isomerase activity"/>
    <property type="evidence" value="ECO:0007669"/>
    <property type="project" value="TreeGrafter"/>
</dbReference>
<gene>
    <name evidence="3" type="ORF">BET10_11015</name>
</gene>
<sequence length="282" mass="31800">MQCKLVDVFSKQKLQGNGLAIFHDCQGLSKRQMQAWTREMRQFESIFVDTNVTPYRAWIFTMEEELDFAGHPLIGLSYYLHQQFGTPSDTHTWSIELNHKVVELTSRWRGKHFLAAMHQGAPELINTLSAKQSEPFYAALGIEQLQPQDLPVQVISTGLPYLILPIEHGLSKVSFSTNKLESMLEQYQAKFLYLIDVNNFEGRTWDNLGSVEDIATGSAAGPVAAYLYQQGLTTEPHISIQQGRFVDRPSEIKVELTCDGKDIVNIVVSGYVTHVGDFTLSD</sequence>
<evidence type="ECO:0000256" key="2">
    <source>
        <dbReference type="PIRSR" id="PIRSR016184-1"/>
    </source>
</evidence>
<dbReference type="Proteomes" id="UP000179786">
    <property type="component" value="Unassembled WGS sequence"/>
</dbReference>
<dbReference type="Pfam" id="PF02567">
    <property type="entry name" value="PhzC-PhzF"/>
    <property type="match status" value="1"/>
</dbReference>
<proteinExistence type="inferred from homology"/>
<protein>
    <recommendedName>
        <fullName evidence="5">Phenazine biosynthesis protein PhzF</fullName>
    </recommendedName>
</protein>
<dbReference type="EMBL" id="MKJU01000025">
    <property type="protein sequence ID" value="OHU91347.1"/>
    <property type="molecule type" value="Genomic_DNA"/>
</dbReference>
<dbReference type="PIRSF" id="PIRSF016184">
    <property type="entry name" value="PhzC_PhzF"/>
    <property type="match status" value="1"/>
</dbReference>
<dbReference type="STRING" id="1859457.BET10_11015"/>
<reference evidence="3 4" key="1">
    <citation type="submission" date="2016-09" db="EMBL/GenBank/DDBJ databases">
        <title>Pseudoalteromonas amylolytica sp. nov., isolated from the surface seawater.</title>
        <authorList>
            <person name="Wu Y.-H."/>
            <person name="Cheng H."/>
            <person name="Jin X.-B."/>
            <person name="Wang C.-S."/>
            <person name="Xu X.-W."/>
        </authorList>
    </citation>
    <scope>NUCLEOTIDE SEQUENCE [LARGE SCALE GENOMIC DNA]</scope>
    <source>
        <strain evidence="3 4">JW1</strain>
    </source>
</reference>
<dbReference type="GO" id="GO:0005737">
    <property type="term" value="C:cytoplasm"/>
    <property type="evidence" value="ECO:0007669"/>
    <property type="project" value="TreeGrafter"/>
</dbReference>
<dbReference type="AlphaFoldDB" id="A0A1S1MW65"/>
<dbReference type="RefSeq" id="WP_070985208.1">
    <property type="nucleotide sequence ID" value="NZ_MKJU01000025.1"/>
</dbReference>
<comment type="caution">
    <text evidence="3">The sequence shown here is derived from an EMBL/GenBank/DDBJ whole genome shotgun (WGS) entry which is preliminary data.</text>
</comment>
<comment type="similarity">
    <text evidence="1">Belongs to the PhzF family.</text>
</comment>
<dbReference type="PANTHER" id="PTHR13774">
    <property type="entry name" value="PHENAZINE BIOSYNTHESIS PROTEIN"/>
    <property type="match status" value="1"/>
</dbReference>
<accession>A0A1S1MW65</accession>
<organism evidence="3 4">
    <name type="scientific">Pseudoalteromonas amylolytica</name>
    <dbReference type="NCBI Taxonomy" id="1859457"/>
    <lineage>
        <taxon>Bacteria</taxon>
        <taxon>Pseudomonadati</taxon>
        <taxon>Pseudomonadota</taxon>
        <taxon>Gammaproteobacteria</taxon>
        <taxon>Alteromonadales</taxon>
        <taxon>Pseudoalteromonadaceae</taxon>
        <taxon>Pseudoalteromonas</taxon>
    </lineage>
</organism>
<name>A0A1S1MW65_9GAMM</name>
<dbReference type="OrthoDB" id="9788221at2"/>
<feature type="active site" evidence="2">
    <location>
        <position position="44"/>
    </location>
</feature>
<keyword evidence="4" id="KW-1185">Reference proteome</keyword>
<dbReference type="Gene3D" id="3.10.310.10">
    <property type="entry name" value="Diaminopimelate Epimerase, Chain A, domain 1"/>
    <property type="match status" value="2"/>
</dbReference>
<evidence type="ECO:0008006" key="5">
    <source>
        <dbReference type="Google" id="ProtNLM"/>
    </source>
</evidence>
<dbReference type="PANTHER" id="PTHR13774:SF32">
    <property type="entry name" value="ANTISENSE-ENHANCING SEQUENCE 1"/>
    <property type="match status" value="1"/>
</dbReference>